<organism evidence="2 3">
    <name type="scientific">Paraflavitalea soli</name>
    <dbReference type="NCBI Taxonomy" id="2315862"/>
    <lineage>
        <taxon>Bacteria</taxon>
        <taxon>Pseudomonadati</taxon>
        <taxon>Bacteroidota</taxon>
        <taxon>Chitinophagia</taxon>
        <taxon>Chitinophagales</taxon>
        <taxon>Chitinophagaceae</taxon>
        <taxon>Paraflavitalea</taxon>
    </lineage>
</organism>
<protein>
    <submittedName>
        <fullName evidence="2">Uncharacterized protein</fullName>
    </submittedName>
</protein>
<evidence type="ECO:0000256" key="1">
    <source>
        <dbReference type="SAM" id="SignalP"/>
    </source>
</evidence>
<evidence type="ECO:0000313" key="3">
    <source>
        <dbReference type="Proteomes" id="UP000263900"/>
    </source>
</evidence>
<keyword evidence="3" id="KW-1185">Reference proteome</keyword>
<feature type="chain" id="PRO_5017731163" evidence="1">
    <location>
        <begin position="19"/>
        <end position="249"/>
    </location>
</feature>
<keyword evidence="1" id="KW-0732">Signal</keyword>
<dbReference type="AlphaFoldDB" id="A0A3B7MQC4"/>
<accession>A0A3B7MQC4</accession>
<reference evidence="2 3" key="1">
    <citation type="submission" date="2018-09" db="EMBL/GenBank/DDBJ databases">
        <title>Genome sequencing of strain 6GH32-13.</title>
        <authorList>
            <person name="Weon H.-Y."/>
            <person name="Heo J."/>
            <person name="Kwon S.-W."/>
        </authorList>
    </citation>
    <scope>NUCLEOTIDE SEQUENCE [LARGE SCALE GENOMIC DNA]</scope>
    <source>
        <strain evidence="2 3">5GH32-13</strain>
    </source>
</reference>
<sequence>MKTSALFIALLLTVTAFSQSSINNYKYVLVPAKYNFAKTDNQYGLNTLTQSLLNAKGFTAFVGNEQLPPEVAGNKCNALTAEAVEKNGLLVTKITLLLKDCQGNIVFKSKEGKSREKDFQAAYDEALRDAFTSFNSLAYKYDGTTFTQSQATSSVPAATTTAPAPAPPPVLPAVTENTGVLYAQATPNGYQLIDTSPKKVMTLLKTSLQDYFIAEGGASNGVVFKKDGEWLFEYYKDNKLISLKLQIKF</sequence>
<dbReference type="RefSeq" id="WP_119048659.1">
    <property type="nucleotide sequence ID" value="NZ_CP032157.1"/>
</dbReference>
<dbReference type="EMBL" id="CP032157">
    <property type="protein sequence ID" value="AXY72821.1"/>
    <property type="molecule type" value="Genomic_DNA"/>
</dbReference>
<gene>
    <name evidence="2" type="ORF">D3H65_02045</name>
</gene>
<evidence type="ECO:0000313" key="2">
    <source>
        <dbReference type="EMBL" id="AXY72821.1"/>
    </source>
</evidence>
<dbReference type="OrthoDB" id="1274006at2"/>
<proteinExistence type="predicted"/>
<dbReference type="Proteomes" id="UP000263900">
    <property type="component" value="Chromosome"/>
</dbReference>
<dbReference type="KEGG" id="pseg:D3H65_02045"/>
<name>A0A3B7MQC4_9BACT</name>
<feature type="signal peptide" evidence="1">
    <location>
        <begin position="1"/>
        <end position="18"/>
    </location>
</feature>